<dbReference type="AlphaFoldDB" id="W7U2H7"/>
<organism evidence="7 8">
    <name type="scientific">Nannochloropsis gaditana</name>
    <dbReference type="NCBI Taxonomy" id="72520"/>
    <lineage>
        <taxon>Eukaryota</taxon>
        <taxon>Sar</taxon>
        <taxon>Stramenopiles</taxon>
        <taxon>Ochrophyta</taxon>
        <taxon>Eustigmatophyceae</taxon>
        <taxon>Eustigmatales</taxon>
        <taxon>Monodopsidaceae</taxon>
        <taxon>Nannochloropsis</taxon>
    </lineage>
</organism>
<dbReference type="Pfam" id="PF03572">
    <property type="entry name" value="Peptidase_S41"/>
    <property type="match status" value="1"/>
</dbReference>
<keyword evidence="4" id="KW-0720">Serine protease</keyword>
<keyword evidence="8" id="KW-1185">Reference proteome</keyword>
<dbReference type="EMBL" id="AZIL01000074">
    <property type="protein sequence ID" value="EWM30018.1"/>
    <property type="molecule type" value="Genomic_DNA"/>
</dbReference>
<dbReference type="InterPro" id="IPR001478">
    <property type="entry name" value="PDZ"/>
</dbReference>
<evidence type="ECO:0000256" key="3">
    <source>
        <dbReference type="ARBA" id="ARBA00022801"/>
    </source>
</evidence>
<comment type="similarity">
    <text evidence="1">Belongs to the peptidase S41A family.</text>
</comment>
<evidence type="ECO:0000256" key="2">
    <source>
        <dbReference type="ARBA" id="ARBA00022670"/>
    </source>
</evidence>
<evidence type="ECO:0000259" key="6">
    <source>
        <dbReference type="SMART" id="SM00245"/>
    </source>
</evidence>
<sequence length="542" mass="58996">MAACSKRREPHRTVRGSLLPPCLGTLVFLLLQPQIADTFRIRHTSTQTILLSGCSATSVIRRWGSMTMEEGQENCNEMIKIRALRHYWPKSKGFKSLQALSKLAPAFWGLFLGVRPLYPLPQAAYAGPSSPATTGTTATPPVFSVTSPNFPPTQAAADTDDLFDEVWKLTSKFYLDRSFGGNDWGQARADLRSQGKLPGDSASETMATKKLLKKLGDKYTQLLSPYMYMAMSRFDPIGAGFMLSVDDDGYFCVSSDPRDGTRAAKERVEKGDKILEIEGVAIKGKSVFDAVDLITKEDKTDVRLTIQSKRDPAAAPRVLTLPREFNTVSNPVTKMQLTTAEDGRKVGYVKLREFNSLAKEKVREALTSLESQGAEAYVIDLRGNPGGSVQAAVSVASLFLPEDQIVTFIQDATGNKLPLKTQGAAAVPRDPLVVWTDRKSASASEILASALHDNCRAVLMGQRTFGKGLVQGVFGLNDGKGLVMTVAKYETPRGASIQGTGIFPDIETVIPSSILGEQDISVVRGEDFSLKDRICLDRGGKQ</sequence>
<dbReference type="OrthoDB" id="43580at2759"/>
<dbReference type="PANTHER" id="PTHR32060:SF22">
    <property type="entry name" value="CARBOXYL-TERMINAL-PROCESSING PEPTIDASE 3, CHLOROPLASTIC"/>
    <property type="match status" value="1"/>
</dbReference>
<keyword evidence="3" id="KW-0378">Hydrolase</keyword>
<dbReference type="InterPro" id="IPR036034">
    <property type="entry name" value="PDZ_sf"/>
</dbReference>
<proteinExistence type="inferred from homology"/>
<dbReference type="Pfam" id="PF00595">
    <property type="entry name" value="PDZ"/>
    <property type="match status" value="1"/>
</dbReference>
<dbReference type="NCBIfam" id="TIGR00225">
    <property type="entry name" value="prc"/>
    <property type="match status" value="1"/>
</dbReference>
<dbReference type="CDD" id="cd07560">
    <property type="entry name" value="Peptidase_S41_CPP"/>
    <property type="match status" value="1"/>
</dbReference>
<feature type="domain" description="Tail specific protease" evidence="6">
    <location>
        <begin position="314"/>
        <end position="509"/>
    </location>
</feature>
<dbReference type="InterPro" id="IPR005151">
    <property type="entry name" value="Tail-specific_protease"/>
</dbReference>
<dbReference type="Proteomes" id="UP000019335">
    <property type="component" value="Chromosome 2"/>
</dbReference>
<dbReference type="GO" id="GO:0004175">
    <property type="term" value="F:endopeptidase activity"/>
    <property type="evidence" value="ECO:0007669"/>
    <property type="project" value="TreeGrafter"/>
</dbReference>
<evidence type="ECO:0000313" key="7">
    <source>
        <dbReference type="EMBL" id="EWM30018.1"/>
    </source>
</evidence>
<dbReference type="PANTHER" id="PTHR32060">
    <property type="entry name" value="TAIL-SPECIFIC PROTEASE"/>
    <property type="match status" value="1"/>
</dbReference>
<feature type="domain" description="PDZ" evidence="5">
    <location>
        <begin position="239"/>
        <end position="310"/>
    </location>
</feature>
<gene>
    <name evidence="7" type="ORF">Naga_100391g2</name>
</gene>
<dbReference type="InterPro" id="IPR029045">
    <property type="entry name" value="ClpP/crotonase-like_dom_sf"/>
</dbReference>
<name>W7U2H7_9STRA</name>
<dbReference type="Gene3D" id="3.90.226.10">
    <property type="entry name" value="2-enoyl-CoA Hydratase, Chain A, domain 1"/>
    <property type="match status" value="1"/>
</dbReference>
<comment type="caution">
    <text evidence="7">The sequence shown here is derived from an EMBL/GenBank/DDBJ whole genome shotgun (WGS) entry which is preliminary data.</text>
</comment>
<protein>
    <submittedName>
        <fullName evidence="7">Carboxyl-terminal processing protease</fullName>
    </submittedName>
</protein>
<dbReference type="GO" id="GO:0008236">
    <property type="term" value="F:serine-type peptidase activity"/>
    <property type="evidence" value="ECO:0007669"/>
    <property type="project" value="UniProtKB-KW"/>
</dbReference>
<evidence type="ECO:0000313" key="8">
    <source>
        <dbReference type="Proteomes" id="UP000019335"/>
    </source>
</evidence>
<evidence type="ECO:0000256" key="1">
    <source>
        <dbReference type="ARBA" id="ARBA00009179"/>
    </source>
</evidence>
<evidence type="ECO:0000256" key="4">
    <source>
        <dbReference type="ARBA" id="ARBA00022825"/>
    </source>
</evidence>
<dbReference type="SUPFAM" id="SSF52096">
    <property type="entry name" value="ClpP/crotonase"/>
    <property type="match status" value="1"/>
</dbReference>
<dbReference type="SMART" id="SM00245">
    <property type="entry name" value="TSPc"/>
    <property type="match status" value="1"/>
</dbReference>
<dbReference type="InterPro" id="IPR004447">
    <property type="entry name" value="Peptidase_S41A"/>
</dbReference>
<keyword evidence="2 7" id="KW-0645">Protease</keyword>
<accession>W7U2H7</accession>
<dbReference type="GO" id="GO:0006508">
    <property type="term" value="P:proteolysis"/>
    <property type="evidence" value="ECO:0007669"/>
    <property type="project" value="UniProtKB-KW"/>
</dbReference>
<dbReference type="Gene3D" id="2.30.42.10">
    <property type="match status" value="1"/>
</dbReference>
<dbReference type="SMART" id="SM00228">
    <property type="entry name" value="PDZ"/>
    <property type="match status" value="1"/>
</dbReference>
<dbReference type="SUPFAM" id="SSF50156">
    <property type="entry name" value="PDZ domain-like"/>
    <property type="match status" value="1"/>
</dbReference>
<evidence type="ECO:0000259" key="5">
    <source>
        <dbReference type="SMART" id="SM00228"/>
    </source>
</evidence>
<reference evidence="7 8" key="1">
    <citation type="journal article" date="2014" name="Mol. Plant">
        <title>Chromosome Scale Genome Assembly and Transcriptome Profiling of Nannochloropsis gaditana in Nitrogen Depletion.</title>
        <authorList>
            <person name="Corteggiani Carpinelli E."/>
            <person name="Telatin A."/>
            <person name="Vitulo N."/>
            <person name="Forcato C."/>
            <person name="D'Angelo M."/>
            <person name="Schiavon R."/>
            <person name="Vezzi A."/>
            <person name="Giacometti G.M."/>
            <person name="Morosinotto T."/>
            <person name="Valle G."/>
        </authorList>
    </citation>
    <scope>NUCLEOTIDE SEQUENCE [LARGE SCALE GENOMIC DNA]</scope>
    <source>
        <strain evidence="7 8">B-31</strain>
    </source>
</reference>
<dbReference type="Gene3D" id="3.30.750.44">
    <property type="match status" value="1"/>
</dbReference>